<dbReference type="Pfam" id="PF12710">
    <property type="entry name" value="HAD"/>
    <property type="match status" value="1"/>
</dbReference>
<proteinExistence type="predicted"/>
<sequence length="303" mass="34448">MSTNICLLPIHPSWYTVPTMETRPTIAIMYDFDKTLTTRDMQEYTFIPNLGLSAAEFWQKANTLARTQGMDSILSYMKLMLDESKRQAKPIRRSDFVALGRELEFFPGVLDWFSLVNNLGEELGLVIEHYIISSGLKEIIEGSAIGGAFRRIYACEYLYDENGVAVWPKLSVNYTAKTQFLFRINKGVLDVHEDQALNAYKAETERTVPFRNMIYIGDGLTDVPCMKLVKQNGGKSIAVYMQGKEETAYRLMAEDRINFYTPADYTQAGALFGLVRTILEEMKACNCLETLSIEMKYRASKTG</sequence>
<gene>
    <name evidence="1" type="ORF">SDC9_70901</name>
</gene>
<accession>A0A644Y7Y3</accession>
<name>A0A644Y7Y3_9ZZZZ</name>
<dbReference type="AlphaFoldDB" id="A0A644Y7Y3"/>
<evidence type="ECO:0000313" key="1">
    <source>
        <dbReference type="EMBL" id="MPM24419.1"/>
    </source>
</evidence>
<evidence type="ECO:0008006" key="2">
    <source>
        <dbReference type="Google" id="ProtNLM"/>
    </source>
</evidence>
<dbReference type="Gene3D" id="3.40.50.1000">
    <property type="entry name" value="HAD superfamily/HAD-like"/>
    <property type="match status" value="1"/>
</dbReference>
<dbReference type="InterPro" id="IPR036412">
    <property type="entry name" value="HAD-like_sf"/>
</dbReference>
<dbReference type="InterPro" id="IPR023214">
    <property type="entry name" value="HAD_sf"/>
</dbReference>
<dbReference type="EMBL" id="VSSQ01004258">
    <property type="protein sequence ID" value="MPM24419.1"/>
    <property type="molecule type" value="Genomic_DNA"/>
</dbReference>
<comment type="caution">
    <text evidence="1">The sequence shown here is derived from an EMBL/GenBank/DDBJ whole genome shotgun (WGS) entry which is preliminary data.</text>
</comment>
<dbReference type="SUPFAM" id="SSF56784">
    <property type="entry name" value="HAD-like"/>
    <property type="match status" value="1"/>
</dbReference>
<protein>
    <recommendedName>
        <fullName evidence="2">Phosphoserine phosphatase</fullName>
    </recommendedName>
</protein>
<organism evidence="1">
    <name type="scientific">bioreactor metagenome</name>
    <dbReference type="NCBI Taxonomy" id="1076179"/>
    <lineage>
        <taxon>unclassified sequences</taxon>
        <taxon>metagenomes</taxon>
        <taxon>ecological metagenomes</taxon>
    </lineage>
</organism>
<reference evidence="1" key="1">
    <citation type="submission" date="2019-08" db="EMBL/GenBank/DDBJ databases">
        <authorList>
            <person name="Kucharzyk K."/>
            <person name="Murdoch R.W."/>
            <person name="Higgins S."/>
            <person name="Loffler F."/>
        </authorList>
    </citation>
    <scope>NUCLEOTIDE SEQUENCE</scope>
</reference>